<protein>
    <recommendedName>
        <fullName evidence="7">Gamma-soluble NSF attachment protein</fullName>
    </recommendedName>
    <alternativeName>
        <fullName evidence="8">N-ethylmaleimide-sensitive factor attachment protein gamma</fullName>
    </alternativeName>
</protein>
<dbReference type="PANTHER" id="PTHR13768:SF2">
    <property type="entry name" value="GAMMA-SOLUBLE NSF ATTACHMENT PROTEIN"/>
    <property type="match status" value="1"/>
</dbReference>
<dbReference type="GO" id="GO:0019905">
    <property type="term" value="F:syntaxin binding"/>
    <property type="evidence" value="ECO:0007669"/>
    <property type="project" value="TreeGrafter"/>
</dbReference>
<evidence type="ECO:0000256" key="2">
    <source>
        <dbReference type="ARBA" id="ARBA00010050"/>
    </source>
</evidence>
<name>A0A8J2WEN6_9STRA</name>
<accession>A0A8J2WEN6</accession>
<dbReference type="AlphaFoldDB" id="A0A8J2WEN6"/>
<dbReference type="InterPro" id="IPR011990">
    <property type="entry name" value="TPR-like_helical_dom_sf"/>
</dbReference>
<dbReference type="Gene3D" id="1.25.40.10">
    <property type="entry name" value="Tetratricopeptide repeat domain"/>
    <property type="match status" value="1"/>
</dbReference>
<keyword evidence="4" id="KW-0931">ER-Golgi transport</keyword>
<keyword evidence="5" id="KW-0653">Protein transport</keyword>
<dbReference type="GO" id="GO:0006886">
    <property type="term" value="P:intracellular protein transport"/>
    <property type="evidence" value="ECO:0007669"/>
    <property type="project" value="InterPro"/>
</dbReference>
<dbReference type="OrthoDB" id="9984275at2759"/>
<feature type="region of interest" description="Disordered" evidence="9">
    <location>
        <begin position="1"/>
        <end position="53"/>
    </location>
</feature>
<evidence type="ECO:0000256" key="1">
    <source>
        <dbReference type="ARBA" id="ARBA00004170"/>
    </source>
</evidence>
<evidence type="ECO:0000256" key="3">
    <source>
        <dbReference type="ARBA" id="ARBA00022448"/>
    </source>
</evidence>
<comment type="caution">
    <text evidence="10">The sequence shown here is derived from an EMBL/GenBank/DDBJ whole genome shotgun (WGS) entry which is preliminary data.</text>
</comment>
<dbReference type="GO" id="GO:0016192">
    <property type="term" value="P:vesicle-mediated transport"/>
    <property type="evidence" value="ECO:0007669"/>
    <property type="project" value="UniProtKB-KW"/>
</dbReference>
<evidence type="ECO:0000256" key="7">
    <source>
        <dbReference type="ARBA" id="ARBA00040047"/>
    </source>
</evidence>
<evidence type="ECO:0000256" key="6">
    <source>
        <dbReference type="ARBA" id="ARBA00023136"/>
    </source>
</evidence>
<proteinExistence type="inferred from homology"/>
<gene>
    <name evidence="10" type="ORF">PECAL_1P19000</name>
</gene>
<comment type="subcellular location">
    <subcellularLocation>
        <location evidence="1">Membrane</location>
        <topology evidence="1">Peripheral membrane protein</topology>
    </subcellularLocation>
</comment>
<sequence length="352" mass="36941">MASYADNRSALFGTSKKDAPKPKPQKKSYTLGGQSKAAQQRQRERQQQLKQRGDDFYAAAEALMPPKKTGFAALMSKQPNPLLASSEYGKAADAYAAAGANEKAIEAYRKASKCHNESNAPHTAARCLEKAAPLAVNDGAKATLAMESADTWAIAGEPLRGAEVALKLAASLQVDAARPLVSKATDLASTSIGSPHAPELLQKVVGYYCSKGYYREALQANNTLLEALDRARMAAGAPLYRCLAAQTILALADGSDVQKADAAFLESLGRDGYAASQQAKAAEDLLQCFKAPDDEAFDDAVASPALQSLDHAVAQVAKALPRPVVVVESAAPAVAPAPGLTEDDADELPDLT</sequence>
<dbReference type="GO" id="GO:0031201">
    <property type="term" value="C:SNARE complex"/>
    <property type="evidence" value="ECO:0007669"/>
    <property type="project" value="TreeGrafter"/>
</dbReference>
<keyword evidence="6" id="KW-0472">Membrane</keyword>
<organism evidence="10 11">
    <name type="scientific">Pelagomonas calceolata</name>
    <dbReference type="NCBI Taxonomy" id="35677"/>
    <lineage>
        <taxon>Eukaryota</taxon>
        <taxon>Sar</taxon>
        <taxon>Stramenopiles</taxon>
        <taxon>Ochrophyta</taxon>
        <taxon>Pelagophyceae</taxon>
        <taxon>Pelagomonadales</taxon>
        <taxon>Pelagomonadaceae</taxon>
        <taxon>Pelagomonas</taxon>
    </lineage>
</organism>
<dbReference type="InterPro" id="IPR000744">
    <property type="entry name" value="NSF_attach"/>
</dbReference>
<dbReference type="Pfam" id="PF14938">
    <property type="entry name" value="SNAP"/>
    <property type="match status" value="1"/>
</dbReference>
<dbReference type="GO" id="GO:0005774">
    <property type="term" value="C:vacuolar membrane"/>
    <property type="evidence" value="ECO:0007669"/>
    <property type="project" value="TreeGrafter"/>
</dbReference>
<evidence type="ECO:0000256" key="9">
    <source>
        <dbReference type="SAM" id="MobiDB-lite"/>
    </source>
</evidence>
<evidence type="ECO:0000256" key="5">
    <source>
        <dbReference type="ARBA" id="ARBA00022927"/>
    </source>
</evidence>
<keyword evidence="11" id="KW-1185">Reference proteome</keyword>
<dbReference type="EMBL" id="CAKKNE010000001">
    <property type="protein sequence ID" value="CAH0365460.1"/>
    <property type="molecule type" value="Genomic_DNA"/>
</dbReference>
<dbReference type="PANTHER" id="PTHR13768">
    <property type="entry name" value="SOLUBLE NSF ATTACHMENT PROTEIN SNAP"/>
    <property type="match status" value="1"/>
</dbReference>
<comment type="similarity">
    <text evidence="2">Belongs to the SNAP family.</text>
</comment>
<dbReference type="Proteomes" id="UP000789595">
    <property type="component" value="Unassembled WGS sequence"/>
</dbReference>
<evidence type="ECO:0000256" key="4">
    <source>
        <dbReference type="ARBA" id="ARBA00022892"/>
    </source>
</evidence>
<evidence type="ECO:0000313" key="11">
    <source>
        <dbReference type="Proteomes" id="UP000789595"/>
    </source>
</evidence>
<evidence type="ECO:0000313" key="10">
    <source>
        <dbReference type="EMBL" id="CAH0365460.1"/>
    </source>
</evidence>
<reference evidence="10" key="1">
    <citation type="submission" date="2021-11" db="EMBL/GenBank/DDBJ databases">
        <authorList>
            <consortium name="Genoscope - CEA"/>
            <person name="William W."/>
        </authorList>
    </citation>
    <scope>NUCLEOTIDE SEQUENCE</scope>
</reference>
<dbReference type="SUPFAM" id="SSF48452">
    <property type="entry name" value="TPR-like"/>
    <property type="match status" value="1"/>
</dbReference>
<evidence type="ECO:0000256" key="8">
    <source>
        <dbReference type="ARBA" id="ARBA00042485"/>
    </source>
</evidence>
<feature type="compositionally biased region" description="Basic and acidic residues" evidence="9">
    <location>
        <begin position="41"/>
        <end position="53"/>
    </location>
</feature>
<dbReference type="GO" id="GO:0005483">
    <property type="term" value="F:soluble NSF attachment protein activity"/>
    <property type="evidence" value="ECO:0007669"/>
    <property type="project" value="TreeGrafter"/>
</dbReference>
<keyword evidence="3" id="KW-0813">Transport</keyword>